<dbReference type="EMBL" id="KZ679137">
    <property type="protein sequence ID" value="PTB73940.1"/>
    <property type="molecule type" value="Genomic_DNA"/>
</dbReference>
<proteinExistence type="predicted"/>
<name>A0A2T4BX69_TRILO</name>
<dbReference type="Proteomes" id="UP000240760">
    <property type="component" value="Unassembled WGS sequence"/>
</dbReference>
<reference evidence="1 2" key="1">
    <citation type="submission" date="2016-07" db="EMBL/GenBank/DDBJ databases">
        <title>Multiple horizontal gene transfer events from other fungi enriched the ability of initially mycotrophic Trichoderma (Ascomycota) to feed on dead plant biomass.</title>
        <authorList>
            <consortium name="DOE Joint Genome Institute"/>
            <person name="Aerts A."/>
            <person name="Atanasova L."/>
            <person name="Chenthamara K."/>
            <person name="Zhang J."/>
            <person name="Grujic M."/>
            <person name="Henrissat B."/>
            <person name="Kuo A."/>
            <person name="Salamov A."/>
            <person name="Lipzen A."/>
            <person name="Labutti K."/>
            <person name="Barry K."/>
            <person name="Miao Y."/>
            <person name="Rahimi M.J."/>
            <person name="Shen Q."/>
            <person name="Grigoriev I.V."/>
            <person name="Kubicek C.P."/>
            <person name="Druzhinina I.S."/>
        </authorList>
    </citation>
    <scope>NUCLEOTIDE SEQUENCE [LARGE SCALE GENOMIC DNA]</scope>
    <source>
        <strain evidence="1 2">ATCC 18648</strain>
    </source>
</reference>
<evidence type="ECO:0000313" key="1">
    <source>
        <dbReference type="EMBL" id="PTB73940.1"/>
    </source>
</evidence>
<sequence length="102" mass="10393">MGRRPPAKQHGNAPQPAPSDLDLLLFALSFGFPSGPGGSLQLFGVSSQPPPLHCVSETRIAKCARRANEAAGSARNRGAPCRIGGSLGSGCVLGQLVCADRG</sequence>
<protein>
    <submittedName>
        <fullName evidence="1">Uncharacterized protein</fullName>
    </submittedName>
</protein>
<dbReference type="AlphaFoldDB" id="A0A2T4BX69"/>
<keyword evidence="2" id="KW-1185">Reference proteome</keyword>
<accession>A0A2T4BX69</accession>
<evidence type="ECO:0000313" key="2">
    <source>
        <dbReference type="Proteomes" id="UP000240760"/>
    </source>
</evidence>
<gene>
    <name evidence="1" type="ORF">M440DRAFT_124613</name>
</gene>
<organism evidence="1 2">
    <name type="scientific">Trichoderma longibrachiatum ATCC 18648</name>
    <dbReference type="NCBI Taxonomy" id="983965"/>
    <lineage>
        <taxon>Eukaryota</taxon>
        <taxon>Fungi</taxon>
        <taxon>Dikarya</taxon>
        <taxon>Ascomycota</taxon>
        <taxon>Pezizomycotina</taxon>
        <taxon>Sordariomycetes</taxon>
        <taxon>Hypocreomycetidae</taxon>
        <taxon>Hypocreales</taxon>
        <taxon>Hypocreaceae</taxon>
        <taxon>Trichoderma</taxon>
    </lineage>
</organism>